<feature type="transmembrane region" description="Helical" evidence="6">
    <location>
        <begin position="71"/>
        <end position="91"/>
    </location>
</feature>
<keyword evidence="5 6" id="KW-0472">Membrane</keyword>
<keyword evidence="3 6" id="KW-0812">Transmembrane</keyword>
<dbReference type="AlphaFoldDB" id="A0A2S1LS15"/>
<keyword evidence="9" id="KW-1185">Reference proteome</keyword>
<evidence type="ECO:0000256" key="6">
    <source>
        <dbReference type="SAM" id="Phobius"/>
    </source>
</evidence>
<keyword evidence="4 6" id="KW-1133">Transmembrane helix</keyword>
<dbReference type="KEGG" id="fki:FK004_15615"/>
<reference evidence="8 9" key="1">
    <citation type="submission" date="2017-04" db="EMBL/GenBank/DDBJ databases">
        <title>Complete genome sequence of Flavobacterium kingsejong AJ004.</title>
        <authorList>
            <person name="Lee P.C."/>
        </authorList>
    </citation>
    <scope>NUCLEOTIDE SEQUENCE [LARGE SCALE GENOMIC DNA]</scope>
    <source>
        <strain evidence="8 9">AJ004</strain>
    </source>
</reference>
<evidence type="ECO:0000256" key="1">
    <source>
        <dbReference type="ARBA" id="ARBA00004141"/>
    </source>
</evidence>
<feature type="transmembrane region" description="Helical" evidence="6">
    <location>
        <begin position="257"/>
        <end position="277"/>
    </location>
</feature>
<feature type="transmembrane region" description="Helical" evidence="6">
    <location>
        <begin position="127"/>
        <end position="144"/>
    </location>
</feature>
<dbReference type="OrthoDB" id="9812547at2"/>
<protein>
    <recommendedName>
        <fullName evidence="7">EamA domain-containing protein</fullName>
    </recommendedName>
</protein>
<evidence type="ECO:0000313" key="9">
    <source>
        <dbReference type="Proteomes" id="UP000244677"/>
    </source>
</evidence>
<feature type="transmembrane region" description="Helical" evidence="6">
    <location>
        <begin position="289"/>
        <end position="306"/>
    </location>
</feature>
<feature type="transmembrane region" description="Helical" evidence="6">
    <location>
        <begin position="225"/>
        <end position="250"/>
    </location>
</feature>
<feature type="domain" description="EamA" evidence="7">
    <location>
        <begin position="14"/>
        <end position="143"/>
    </location>
</feature>
<dbReference type="InterPro" id="IPR000620">
    <property type="entry name" value="EamA_dom"/>
</dbReference>
<organism evidence="8 9">
    <name type="scientific">Flavobacterium kingsejongi</name>
    <dbReference type="NCBI Taxonomy" id="1678728"/>
    <lineage>
        <taxon>Bacteria</taxon>
        <taxon>Pseudomonadati</taxon>
        <taxon>Bacteroidota</taxon>
        <taxon>Flavobacteriia</taxon>
        <taxon>Flavobacteriales</taxon>
        <taxon>Flavobacteriaceae</taxon>
        <taxon>Flavobacterium</taxon>
    </lineage>
</organism>
<comment type="subcellular location">
    <subcellularLocation>
        <location evidence="1">Membrane</location>
        <topology evidence="1">Multi-pass membrane protein</topology>
    </subcellularLocation>
</comment>
<feature type="transmembrane region" description="Helical" evidence="6">
    <location>
        <begin position="191"/>
        <end position="213"/>
    </location>
</feature>
<evidence type="ECO:0000313" key="8">
    <source>
        <dbReference type="EMBL" id="AWG26550.1"/>
    </source>
</evidence>
<dbReference type="InterPro" id="IPR037185">
    <property type="entry name" value="EmrE-like"/>
</dbReference>
<dbReference type="GO" id="GO:0016020">
    <property type="term" value="C:membrane"/>
    <property type="evidence" value="ECO:0007669"/>
    <property type="project" value="UniProtKB-SubCell"/>
</dbReference>
<evidence type="ECO:0000259" key="7">
    <source>
        <dbReference type="Pfam" id="PF00892"/>
    </source>
</evidence>
<dbReference type="Pfam" id="PF00892">
    <property type="entry name" value="EamA"/>
    <property type="match status" value="2"/>
</dbReference>
<dbReference type="PANTHER" id="PTHR32322">
    <property type="entry name" value="INNER MEMBRANE TRANSPORTER"/>
    <property type="match status" value="1"/>
</dbReference>
<dbReference type="RefSeq" id="WP_108738064.1">
    <property type="nucleotide sequence ID" value="NZ_CP020919.1"/>
</dbReference>
<dbReference type="InterPro" id="IPR050638">
    <property type="entry name" value="AA-Vitamin_Transporters"/>
</dbReference>
<dbReference type="EMBL" id="CP020919">
    <property type="protein sequence ID" value="AWG26550.1"/>
    <property type="molecule type" value="Genomic_DNA"/>
</dbReference>
<comment type="similarity">
    <text evidence="2">Belongs to the EamA transporter family.</text>
</comment>
<dbReference type="Proteomes" id="UP000244677">
    <property type="component" value="Chromosome"/>
</dbReference>
<evidence type="ECO:0000256" key="5">
    <source>
        <dbReference type="ARBA" id="ARBA00023136"/>
    </source>
</evidence>
<proteinExistence type="inferred from homology"/>
<feature type="transmembrane region" description="Helical" evidence="6">
    <location>
        <begin position="12"/>
        <end position="34"/>
    </location>
</feature>
<feature type="transmembrane region" description="Helical" evidence="6">
    <location>
        <begin position="159"/>
        <end position="179"/>
    </location>
</feature>
<evidence type="ECO:0000256" key="2">
    <source>
        <dbReference type="ARBA" id="ARBA00007362"/>
    </source>
</evidence>
<evidence type="ECO:0000256" key="3">
    <source>
        <dbReference type="ARBA" id="ARBA00022692"/>
    </source>
</evidence>
<dbReference type="PANTHER" id="PTHR32322:SF2">
    <property type="entry name" value="EAMA DOMAIN-CONTAINING PROTEIN"/>
    <property type="match status" value="1"/>
</dbReference>
<sequence>MASITTNHKLRVLLAFTGIYIIWGTTFLAISYGLKGFPPFLLSGFRFLVAGVLILLWLYRKGERPNSIANWKKNAIPGILILAAGVGLVAWGEQYVTSTEAAIVMASEPFWFIVLDKKNWKAYFSNPFIGGGLLIGFAGLVLFLKDSLGTVEASGDSNIRVIAFSLLVVSSILWVLGSLYSKKRPSSQSLFMNVAQQLTIGGLASLIIASFRGEWQVIQWNLIPAAAWLALVYLIIFGSVVAYLSFIWLLSIKPPALVSTHTYVNPVVAVLFGWFMANEGISKNQFTGLFIILIGVLFTNMAHYKVSKRKRVHFRKLERTLNRLTHPYKHITHL</sequence>
<feature type="transmembrane region" description="Helical" evidence="6">
    <location>
        <begin position="97"/>
        <end position="115"/>
    </location>
</feature>
<name>A0A2S1LS15_9FLAO</name>
<dbReference type="SUPFAM" id="SSF103481">
    <property type="entry name" value="Multidrug resistance efflux transporter EmrE"/>
    <property type="match status" value="2"/>
</dbReference>
<feature type="transmembrane region" description="Helical" evidence="6">
    <location>
        <begin position="40"/>
        <end position="59"/>
    </location>
</feature>
<evidence type="ECO:0000256" key="4">
    <source>
        <dbReference type="ARBA" id="ARBA00022989"/>
    </source>
</evidence>
<accession>A0A2S1LS15</accession>
<gene>
    <name evidence="8" type="ORF">FK004_15615</name>
</gene>
<feature type="domain" description="EamA" evidence="7">
    <location>
        <begin position="164"/>
        <end position="300"/>
    </location>
</feature>